<dbReference type="PANTHER" id="PTHR14255">
    <property type="entry name" value="CEREBLON"/>
    <property type="match status" value="1"/>
</dbReference>
<comment type="similarity">
    <text evidence="1">Belongs to the 4-toluene sulfonate uptake permease (TSUP) (TC 2.A.102) family.</text>
</comment>
<keyword evidence="4" id="KW-1185">Reference proteome</keyword>
<dbReference type="EMBL" id="NBSK02000005">
    <property type="protein sequence ID" value="KAJ0206322.1"/>
    <property type="molecule type" value="Genomic_DNA"/>
</dbReference>
<keyword evidence="2" id="KW-1133">Transmembrane helix</keyword>
<feature type="transmembrane region" description="Helical" evidence="2">
    <location>
        <begin position="12"/>
        <end position="31"/>
    </location>
</feature>
<proteinExistence type="inferred from homology"/>
<evidence type="ECO:0000313" key="3">
    <source>
        <dbReference type="EMBL" id="KAJ0206322.1"/>
    </source>
</evidence>
<protein>
    <recommendedName>
        <fullName evidence="5">Sulfite exporter TauE/SafE family protein</fullName>
    </recommendedName>
</protein>
<sequence length="166" mass="17891">MNMLNMPMSLVIVYRAFYGPSISYGQLYYIANCLETHRRTWRIITVTVISLVTASMLASADRTLLKEDLAASAAVNVDGDLQNGSFVKFASSLFQTSGSGYEHVWPEMELGWKIVLGSFIGFCGAIFGSAAGVGGGGIFVPMLTLIIGFDPKSATGISKCCYLAYQ</sequence>
<evidence type="ECO:0008006" key="5">
    <source>
        <dbReference type="Google" id="ProtNLM"/>
    </source>
</evidence>
<reference evidence="3 4" key="1">
    <citation type="journal article" date="2017" name="Nat. Commun.">
        <title>Genome assembly with in vitro proximity ligation data and whole-genome triplication in lettuce.</title>
        <authorList>
            <person name="Reyes-Chin-Wo S."/>
            <person name="Wang Z."/>
            <person name="Yang X."/>
            <person name="Kozik A."/>
            <person name="Arikit S."/>
            <person name="Song C."/>
            <person name="Xia L."/>
            <person name="Froenicke L."/>
            <person name="Lavelle D.O."/>
            <person name="Truco M.J."/>
            <person name="Xia R."/>
            <person name="Zhu S."/>
            <person name="Xu C."/>
            <person name="Xu H."/>
            <person name="Xu X."/>
            <person name="Cox K."/>
            <person name="Korf I."/>
            <person name="Meyers B.C."/>
            <person name="Michelmore R.W."/>
        </authorList>
    </citation>
    <scope>NUCLEOTIDE SEQUENCE [LARGE SCALE GENOMIC DNA]</scope>
    <source>
        <strain evidence="4">cv. Salinas</strain>
        <tissue evidence="3">Seedlings</tissue>
    </source>
</reference>
<organism evidence="3 4">
    <name type="scientific">Lactuca sativa</name>
    <name type="common">Garden lettuce</name>
    <dbReference type="NCBI Taxonomy" id="4236"/>
    <lineage>
        <taxon>Eukaryota</taxon>
        <taxon>Viridiplantae</taxon>
        <taxon>Streptophyta</taxon>
        <taxon>Embryophyta</taxon>
        <taxon>Tracheophyta</taxon>
        <taxon>Spermatophyta</taxon>
        <taxon>Magnoliopsida</taxon>
        <taxon>eudicotyledons</taxon>
        <taxon>Gunneridae</taxon>
        <taxon>Pentapetalae</taxon>
        <taxon>asterids</taxon>
        <taxon>campanulids</taxon>
        <taxon>Asterales</taxon>
        <taxon>Asteraceae</taxon>
        <taxon>Cichorioideae</taxon>
        <taxon>Cichorieae</taxon>
        <taxon>Lactucinae</taxon>
        <taxon>Lactuca</taxon>
    </lineage>
</organism>
<gene>
    <name evidence="3" type="ORF">LSAT_V11C500240790</name>
</gene>
<evidence type="ECO:0000313" key="4">
    <source>
        <dbReference type="Proteomes" id="UP000235145"/>
    </source>
</evidence>
<evidence type="ECO:0000256" key="1">
    <source>
        <dbReference type="ARBA" id="ARBA00009142"/>
    </source>
</evidence>
<accession>A0A9R1VK82</accession>
<dbReference type="Proteomes" id="UP000235145">
    <property type="component" value="Unassembled WGS sequence"/>
</dbReference>
<dbReference type="AlphaFoldDB" id="A0A9R1VK82"/>
<keyword evidence="2" id="KW-0812">Transmembrane</keyword>
<keyword evidence="2" id="KW-0472">Membrane</keyword>
<name>A0A9R1VK82_LACSA</name>
<feature type="transmembrane region" description="Helical" evidence="2">
    <location>
        <begin position="114"/>
        <end position="147"/>
    </location>
</feature>
<comment type="caution">
    <text evidence="3">The sequence shown here is derived from an EMBL/GenBank/DDBJ whole genome shotgun (WGS) entry which is preliminary data.</text>
</comment>
<dbReference type="PANTHER" id="PTHR14255:SF48">
    <property type="entry name" value="SULFITE EXPORTER TAUE_SAFE FAMILY PROTEIN 3-LIKE"/>
    <property type="match status" value="1"/>
</dbReference>
<evidence type="ECO:0000256" key="2">
    <source>
        <dbReference type="SAM" id="Phobius"/>
    </source>
</evidence>